<accession>A0A098M7A4</accession>
<organism evidence="1 2">
    <name type="scientific">Paenibacillus wynnii</name>
    <dbReference type="NCBI Taxonomy" id="268407"/>
    <lineage>
        <taxon>Bacteria</taxon>
        <taxon>Bacillati</taxon>
        <taxon>Bacillota</taxon>
        <taxon>Bacilli</taxon>
        <taxon>Bacillales</taxon>
        <taxon>Paenibacillaceae</taxon>
        <taxon>Paenibacillus</taxon>
    </lineage>
</organism>
<name>A0A098M7A4_9BACL</name>
<keyword evidence="2" id="KW-1185">Reference proteome</keyword>
<evidence type="ECO:0000313" key="2">
    <source>
        <dbReference type="Proteomes" id="UP000029734"/>
    </source>
</evidence>
<dbReference type="EMBL" id="JQCR01000003">
    <property type="protein sequence ID" value="KGE18410.1"/>
    <property type="molecule type" value="Genomic_DNA"/>
</dbReference>
<dbReference type="Proteomes" id="UP000029734">
    <property type="component" value="Unassembled WGS sequence"/>
</dbReference>
<dbReference type="RefSeq" id="WP_036658568.1">
    <property type="nucleotide sequence ID" value="NZ_JQCR01000003.1"/>
</dbReference>
<dbReference type="AlphaFoldDB" id="A0A098M7A4"/>
<reference evidence="1 2" key="2">
    <citation type="submission" date="2014-10" db="EMBL/GenBank/DDBJ databases">
        <title>Comparative genomics of the Paenibacillus odorifer group.</title>
        <authorList>
            <person name="Tsai Y.-C."/>
            <person name="Martin N."/>
            <person name="Korlach J."/>
            <person name="Wiedmann M."/>
        </authorList>
    </citation>
    <scope>NUCLEOTIDE SEQUENCE [LARGE SCALE GENOMIC DNA]</scope>
    <source>
        <strain evidence="1 2">DSM 18334</strain>
    </source>
</reference>
<protein>
    <submittedName>
        <fullName evidence="1">Uncharacterized protein</fullName>
    </submittedName>
</protein>
<proteinExistence type="predicted"/>
<comment type="caution">
    <text evidence="1">The sequence shown here is derived from an EMBL/GenBank/DDBJ whole genome shotgun (WGS) entry which is preliminary data.</text>
</comment>
<evidence type="ECO:0000313" key="1">
    <source>
        <dbReference type="EMBL" id="KGE18410.1"/>
    </source>
</evidence>
<sequence>MKKTYFNKDDLLNFLRFIAEEDAQISTIINFFSNNLNYNVDDIKNIVNYGIRKNIFKVVKNDHNFKEVIELDTEDLIEVEWSTSNSIHEIYYNDFDYYRGILLISNT</sequence>
<reference evidence="1 2" key="1">
    <citation type="submission" date="2014-08" db="EMBL/GenBank/DDBJ databases">
        <authorList>
            <person name="den Bakker H.C."/>
        </authorList>
    </citation>
    <scope>NUCLEOTIDE SEQUENCE [LARGE SCALE GENOMIC DNA]</scope>
    <source>
        <strain evidence="1 2">DSM 18334</strain>
    </source>
</reference>
<gene>
    <name evidence="1" type="ORF">PWYN_28315</name>
</gene>